<evidence type="ECO:0000256" key="9">
    <source>
        <dbReference type="PROSITE-ProRule" id="PRU01091"/>
    </source>
</evidence>
<dbReference type="InterPro" id="IPR011006">
    <property type="entry name" value="CheY-like_superfamily"/>
</dbReference>
<evidence type="ECO:0000256" key="8">
    <source>
        <dbReference type="PROSITE-ProRule" id="PRU00169"/>
    </source>
</evidence>
<feature type="DNA-binding region" description="OmpR/PhoB-type" evidence="9">
    <location>
        <begin position="124"/>
        <end position="218"/>
    </location>
</feature>
<feature type="domain" description="Response regulatory" evidence="10">
    <location>
        <begin position="2"/>
        <end position="116"/>
    </location>
</feature>
<dbReference type="InterPro" id="IPR039420">
    <property type="entry name" value="WalR-like"/>
</dbReference>
<dbReference type="RefSeq" id="WP_339890576.1">
    <property type="nucleotide sequence ID" value="NZ_CAXBCE010000006.1"/>
</dbReference>
<evidence type="ECO:0000256" key="4">
    <source>
        <dbReference type="ARBA" id="ARBA00023012"/>
    </source>
</evidence>
<dbReference type="EMBL" id="JBBMRA010000001">
    <property type="protein sequence ID" value="MEM5535210.1"/>
    <property type="molecule type" value="Genomic_DNA"/>
</dbReference>
<accession>A0ABU9TNC1</accession>
<name>A0ABU9TNC1_9GAMM</name>
<evidence type="ECO:0000256" key="2">
    <source>
        <dbReference type="ARBA" id="ARBA00022490"/>
    </source>
</evidence>
<dbReference type="InterPro" id="IPR016032">
    <property type="entry name" value="Sig_transdc_resp-reg_C-effctor"/>
</dbReference>
<dbReference type="Gene3D" id="6.10.250.690">
    <property type="match status" value="1"/>
</dbReference>
<dbReference type="PANTHER" id="PTHR48111">
    <property type="entry name" value="REGULATOR OF RPOS"/>
    <property type="match status" value="1"/>
</dbReference>
<dbReference type="SMART" id="SM00448">
    <property type="entry name" value="REC"/>
    <property type="match status" value="1"/>
</dbReference>
<dbReference type="InterPro" id="IPR036388">
    <property type="entry name" value="WH-like_DNA-bd_sf"/>
</dbReference>
<keyword evidence="2" id="KW-0963">Cytoplasm</keyword>
<sequence>MKTLLVEDDPLLGQGIADALTYQSHLVEWVKTGQHALSFAHASQFDVIILDLGLPDMDGLDVLQQLRNDNVLTPVLILTARSTSGEKVTGLDRGADDYMVKPFDVPELMARLRALQRRESQQKSPIITHGNLEIDPANLSLSKNGEPISLSRHEYDLLLHMINRPTQVFSREALVDKLYNWDNDVSSNTVEVYVHHLRKKLGKHIIKTIRGIGYQLGSTSE</sequence>
<keyword evidence="5" id="KW-0805">Transcription regulation</keyword>
<keyword evidence="13" id="KW-1185">Reference proteome</keyword>
<evidence type="ECO:0000256" key="5">
    <source>
        <dbReference type="ARBA" id="ARBA00023015"/>
    </source>
</evidence>
<dbReference type="Proteomes" id="UP001449225">
    <property type="component" value="Unassembled WGS sequence"/>
</dbReference>
<keyword evidence="4" id="KW-0902">Two-component regulatory system</keyword>
<evidence type="ECO:0000259" key="11">
    <source>
        <dbReference type="PROSITE" id="PS51755"/>
    </source>
</evidence>
<gene>
    <name evidence="12" type="ORF">WNY58_02280</name>
</gene>
<dbReference type="Gene3D" id="3.40.50.2300">
    <property type="match status" value="1"/>
</dbReference>
<dbReference type="CDD" id="cd17624">
    <property type="entry name" value="REC_OmpR_PmrA-like"/>
    <property type="match status" value="1"/>
</dbReference>
<dbReference type="PROSITE" id="PS50110">
    <property type="entry name" value="RESPONSE_REGULATORY"/>
    <property type="match status" value="1"/>
</dbReference>
<keyword evidence="7" id="KW-0804">Transcription</keyword>
<comment type="caution">
    <text evidence="12">The sequence shown here is derived from an EMBL/GenBank/DDBJ whole genome shotgun (WGS) entry which is preliminary data.</text>
</comment>
<evidence type="ECO:0000256" key="3">
    <source>
        <dbReference type="ARBA" id="ARBA00022553"/>
    </source>
</evidence>
<evidence type="ECO:0000256" key="7">
    <source>
        <dbReference type="ARBA" id="ARBA00023163"/>
    </source>
</evidence>
<evidence type="ECO:0000259" key="10">
    <source>
        <dbReference type="PROSITE" id="PS50110"/>
    </source>
</evidence>
<keyword evidence="3 8" id="KW-0597">Phosphoprotein</keyword>
<dbReference type="CDD" id="cd00383">
    <property type="entry name" value="trans_reg_C"/>
    <property type="match status" value="1"/>
</dbReference>
<dbReference type="PANTHER" id="PTHR48111:SF35">
    <property type="entry name" value="TRANSCRIPTIONAL REGULATORY PROTEIN QSEB"/>
    <property type="match status" value="1"/>
</dbReference>
<keyword evidence="6 9" id="KW-0238">DNA-binding</keyword>
<feature type="domain" description="OmpR/PhoB-type" evidence="11">
    <location>
        <begin position="124"/>
        <end position="218"/>
    </location>
</feature>
<evidence type="ECO:0000313" key="13">
    <source>
        <dbReference type="Proteomes" id="UP001449225"/>
    </source>
</evidence>
<proteinExistence type="predicted"/>
<dbReference type="PROSITE" id="PS51755">
    <property type="entry name" value="OMPR_PHOB"/>
    <property type="match status" value="1"/>
</dbReference>
<dbReference type="Pfam" id="PF00486">
    <property type="entry name" value="Trans_reg_C"/>
    <property type="match status" value="1"/>
</dbReference>
<dbReference type="SUPFAM" id="SSF52172">
    <property type="entry name" value="CheY-like"/>
    <property type="match status" value="1"/>
</dbReference>
<dbReference type="SMART" id="SM00862">
    <property type="entry name" value="Trans_reg_C"/>
    <property type="match status" value="1"/>
</dbReference>
<dbReference type="Pfam" id="PF00072">
    <property type="entry name" value="Response_reg"/>
    <property type="match status" value="1"/>
</dbReference>
<dbReference type="InterPro" id="IPR001867">
    <property type="entry name" value="OmpR/PhoB-type_DNA-bd"/>
</dbReference>
<dbReference type="InterPro" id="IPR001789">
    <property type="entry name" value="Sig_transdc_resp-reg_receiver"/>
</dbReference>
<evidence type="ECO:0000256" key="1">
    <source>
        <dbReference type="ARBA" id="ARBA00004496"/>
    </source>
</evidence>
<comment type="subcellular location">
    <subcellularLocation>
        <location evidence="1">Cytoplasm</location>
    </subcellularLocation>
</comment>
<dbReference type="Gene3D" id="1.10.10.10">
    <property type="entry name" value="Winged helix-like DNA-binding domain superfamily/Winged helix DNA-binding domain"/>
    <property type="match status" value="1"/>
</dbReference>
<dbReference type="SUPFAM" id="SSF46894">
    <property type="entry name" value="C-terminal effector domain of the bipartite response regulators"/>
    <property type="match status" value="1"/>
</dbReference>
<reference evidence="12 13" key="1">
    <citation type="submission" date="2024-03" db="EMBL/GenBank/DDBJ databases">
        <title>Community enrichment and isolation of bacterial strains for fucoidan degradation.</title>
        <authorList>
            <person name="Sichert A."/>
        </authorList>
    </citation>
    <scope>NUCLEOTIDE SEQUENCE [LARGE SCALE GENOMIC DNA]</scope>
    <source>
        <strain evidence="12 13">AS76</strain>
    </source>
</reference>
<protein>
    <submittedName>
        <fullName evidence="12">Response regulator transcription factor</fullName>
    </submittedName>
</protein>
<feature type="modified residue" description="4-aspartylphosphate" evidence="8">
    <location>
        <position position="51"/>
    </location>
</feature>
<evidence type="ECO:0000313" key="12">
    <source>
        <dbReference type="EMBL" id="MEM5535210.1"/>
    </source>
</evidence>
<organism evidence="12 13">
    <name type="scientific">Neptuniibacter pectenicola</name>
    <dbReference type="NCBI Taxonomy" id="1806669"/>
    <lineage>
        <taxon>Bacteria</taxon>
        <taxon>Pseudomonadati</taxon>
        <taxon>Pseudomonadota</taxon>
        <taxon>Gammaproteobacteria</taxon>
        <taxon>Oceanospirillales</taxon>
        <taxon>Oceanospirillaceae</taxon>
        <taxon>Neptuniibacter</taxon>
    </lineage>
</organism>
<evidence type="ECO:0000256" key="6">
    <source>
        <dbReference type="ARBA" id="ARBA00023125"/>
    </source>
</evidence>